<dbReference type="Gene3D" id="3.40.50.300">
    <property type="entry name" value="P-loop containing nucleotide triphosphate hydrolases"/>
    <property type="match status" value="1"/>
</dbReference>
<keyword evidence="4" id="KW-1185">Reference proteome</keyword>
<dbReference type="GO" id="GO:0005524">
    <property type="term" value="F:ATP binding"/>
    <property type="evidence" value="ECO:0007669"/>
    <property type="project" value="UniProtKB-KW"/>
</dbReference>
<dbReference type="Proteomes" id="UP000485058">
    <property type="component" value="Unassembled WGS sequence"/>
</dbReference>
<dbReference type="GO" id="GO:0042626">
    <property type="term" value="F:ATPase-coupled transmembrane transporter activity"/>
    <property type="evidence" value="ECO:0007669"/>
    <property type="project" value="TreeGrafter"/>
</dbReference>
<dbReference type="InterPro" id="IPR027417">
    <property type="entry name" value="P-loop_NTPase"/>
</dbReference>
<keyword evidence="2" id="KW-0067">ATP-binding</keyword>
<evidence type="ECO:0000313" key="3">
    <source>
        <dbReference type="EMBL" id="GFH13488.1"/>
    </source>
</evidence>
<keyword evidence="1" id="KW-0547">Nucleotide-binding</keyword>
<sequence length="87" mass="9457">MSAAGRCDADECWWAQDEATSNVDNATDNLIQATIRSAFADCTVLTIAHRLHTIIDPDRILLLNAGKLADNWEGVKEGEGQTEGERG</sequence>
<dbReference type="SUPFAM" id="SSF52540">
    <property type="entry name" value="P-loop containing nucleoside triphosphate hydrolases"/>
    <property type="match status" value="1"/>
</dbReference>
<evidence type="ECO:0000256" key="1">
    <source>
        <dbReference type="ARBA" id="ARBA00022741"/>
    </source>
</evidence>
<dbReference type="EMBL" id="BLLF01000618">
    <property type="protein sequence ID" value="GFH13488.1"/>
    <property type="molecule type" value="Genomic_DNA"/>
</dbReference>
<gene>
    <name evidence="3" type="ORF">HaLaN_09381</name>
</gene>
<accession>A0A699Z1V7</accession>
<dbReference type="AlphaFoldDB" id="A0A699Z1V7"/>
<organism evidence="3 4">
    <name type="scientific">Haematococcus lacustris</name>
    <name type="common">Green alga</name>
    <name type="synonym">Haematococcus pluvialis</name>
    <dbReference type="NCBI Taxonomy" id="44745"/>
    <lineage>
        <taxon>Eukaryota</taxon>
        <taxon>Viridiplantae</taxon>
        <taxon>Chlorophyta</taxon>
        <taxon>core chlorophytes</taxon>
        <taxon>Chlorophyceae</taxon>
        <taxon>CS clade</taxon>
        <taxon>Chlamydomonadales</taxon>
        <taxon>Haematococcaceae</taxon>
        <taxon>Haematococcus</taxon>
    </lineage>
</organism>
<protein>
    <submittedName>
        <fullName evidence="3">ABC transporter</fullName>
    </submittedName>
</protein>
<proteinExistence type="predicted"/>
<dbReference type="PANTHER" id="PTHR24223:SF453">
    <property type="entry name" value="ABC TRANSPORTER"/>
    <property type="match status" value="1"/>
</dbReference>
<reference evidence="3 4" key="1">
    <citation type="submission" date="2020-02" db="EMBL/GenBank/DDBJ databases">
        <title>Draft genome sequence of Haematococcus lacustris strain NIES-144.</title>
        <authorList>
            <person name="Morimoto D."/>
            <person name="Nakagawa S."/>
            <person name="Yoshida T."/>
            <person name="Sawayama S."/>
        </authorList>
    </citation>
    <scope>NUCLEOTIDE SEQUENCE [LARGE SCALE GENOMIC DNA]</scope>
    <source>
        <strain evidence="3 4">NIES-144</strain>
    </source>
</reference>
<dbReference type="GO" id="GO:0016020">
    <property type="term" value="C:membrane"/>
    <property type="evidence" value="ECO:0007669"/>
    <property type="project" value="TreeGrafter"/>
</dbReference>
<dbReference type="PANTHER" id="PTHR24223">
    <property type="entry name" value="ATP-BINDING CASSETTE SUB-FAMILY C"/>
    <property type="match status" value="1"/>
</dbReference>
<name>A0A699Z1V7_HAELA</name>
<evidence type="ECO:0000313" key="4">
    <source>
        <dbReference type="Proteomes" id="UP000485058"/>
    </source>
</evidence>
<comment type="caution">
    <text evidence="3">The sequence shown here is derived from an EMBL/GenBank/DDBJ whole genome shotgun (WGS) entry which is preliminary data.</text>
</comment>
<dbReference type="InterPro" id="IPR050173">
    <property type="entry name" value="ABC_transporter_C-like"/>
</dbReference>
<evidence type="ECO:0000256" key="2">
    <source>
        <dbReference type="ARBA" id="ARBA00022840"/>
    </source>
</evidence>